<dbReference type="EMBL" id="CAJNON010000091">
    <property type="protein sequence ID" value="CAF0949723.1"/>
    <property type="molecule type" value="Genomic_DNA"/>
</dbReference>
<dbReference type="InterPro" id="IPR000885">
    <property type="entry name" value="Fib_collagen_C"/>
</dbReference>
<keyword evidence="6" id="KW-0964">Secreted</keyword>
<evidence type="ECO:0000259" key="14">
    <source>
        <dbReference type="PROSITE" id="PS51461"/>
    </source>
</evidence>
<keyword evidence="11" id="KW-0496">Mitochondrion</keyword>
<dbReference type="GO" id="GO:0008320">
    <property type="term" value="F:protein transmembrane transporter activity"/>
    <property type="evidence" value="ECO:0007669"/>
    <property type="project" value="InterPro"/>
</dbReference>
<dbReference type="PANTHER" id="PTHR10802">
    <property type="entry name" value="MITOCHONDRIAL IMPORT RECEPTOR SUBUNIT TOM40"/>
    <property type="match status" value="1"/>
</dbReference>
<feature type="region of interest" description="Disordered" evidence="13">
    <location>
        <begin position="1"/>
        <end position="41"/>
    </location>
</feature>
<evidence type="ECO:0000256" key="5">
    <source>
        <dbReference type="ARBA" id="ARBA00022452"/>
    </source>
</evidence>
<dbReference type="GO" id="GO:0005741">
    <property type="term" value="C:mitochondrial outer membrane"/>
    <property type="evidence" value="ECO:0007669"/>
    <property type="project" value="UniProtKB-SubCell"/>
</dbReference>
<keyword evidence="4" id="KW-0813">Transport</keyword>
<gene>
    <name evidence="15" type="ORF">VCS650_LOCUS11992</name>
</gene>
<dbReference type="InterPro" id="IPR027246">
    <property type="entry name" value="Porin_Euk/Tom40"/>
</dbReference>
<sequence length="504" mass="56778">MAHPSGDTPLIDPNNSSEFSKTVGDSPPSFPNTRWMNSTTDLSRNPGIFDDVFKKIKDLMPPTFEGAKLSVTKMLSSHFQVSHSMTLNSGSNCGYKFGGNYVGTQLYSQSEVFPVILGDMDANGNSNAQIIHQWSDKIRTRLLAQVQSYKMAGYQFAMDYRTQYTSTTITLANVDLITNSGICVLQHLARVTKNLDIGAELLYQANPMIPGKHIGITSFVTRYRGLDWFTGLKLSPAGVLNIGYFHQKSNSPLQLGVEFEASLAAKETSATFSYQYDLIKANTTFRGMIDTNGLVTAVIEKRLLPLPFTFMLSSSLNHAKAAYRFGLYFIDPNEGSKIDALLVYCKLTERLTCINSTNELIQSKIFLQNSIHYGKHTRLMSNLLQQSEFNYDIETIQLRFLRMLSEYGSQNITFNCQNTLIDTLKHDIKLRTKNGMIYQMNSLNDDSLKYNIIKDECKVNFHGQTVISIQTNKSVRLPIIDIEFLNLFNQNQDFNIHIGPVCFS</sequence>
<dbReference type="Gene3D" id="2.60.120.1000">
    <property type="match status" value="1"/>
</dbReference>
<evidence type="ECO:0000256" key="12">
    <source>
        <dbReference type="ARBA" id="ARBA00023136"/>
    </source>
</evidence>
<dbReference type="GO" id="GO:0030150">
    <property type="term" value="P:protein import into mitochondrial matrix"/>
    <property type="evidence" value="ECO:0007669"/>
    <property type="project" value="InterPro"/>
</dbReference>
<dbReference type="AlphaFoldDB" id="A0A814CYD4"/>
<reference evidence="15" key="1">
    <citation type="submission" date="2021-02" db="EMBL/GenBank/DDBJ databases">
        <authorList>
            <person name="Nowell W R."/>
        </authorList>
    </citation>
    <scope>NUCLEOTIDE SEQUENCE</scope>
</reference>
<evidence type="ECO:0000313" key="15">
    <source>
        <dbReference type="EMBL" id="CAF0949723.1"/>
    </source>
</evidence>
<accession>A0A814CYD4</accession>
<evidence type="ECO:0000256" key="13">
    <source>
        <dbReference type="SAM" id="MobiDB-lite"/>
    </source>
</evidence>
<dbReference type="Proteomes" id="UP000663891">
    <property type="component" value="Unassembled WGS sequence"/>
</dbReference>
<keyword evidence="7" id="KW-0812">Transmembrane</keyword>
<evidence type="ECO:0000256" key="11">
    <source>
        <dbReference type="ARBA" id="ARBA00023128"/>
    </source>
</evidence>
<keyword evidence="12" id="KW-0472">Membrane</keyword>
<keyword evidence="10" id="KW-0176">Collagen</keyword>
<keyword evidence="5" id="KW-1134">Transmembrane beta strand</keyword>
<dbReference type="GO" id="GO:0005581">
    <property type="term" value="C:collagen trimer"/>
    <property type="evidence" value="ECO:0007669"/>
    <property type="project" value="UniProtKB-KW"/>
</dbReference>
<evidence type="ECO:0000313" key="16">
    <source>
        <dbReference type="Proteomes" id="UP000663891"/>
    </source>
</evidence>
<evidence type="ECO:0000256" key="10">
    <source>
        <dbReference type="ARBA" id="ARBA00023119"/>
    </source>
</evidence>
<dbReference type="CDD" id="cd07305">
    <property type="entry name" value="Porin3_Tom40"/>
    <property type="match status" value="1"/>
</dbReference>
<evidence type="ECO:0000256" key="9">
    <source>
        <dbReference type="ARBA" id="ARBA00022927"/>
    </source>
</evidence>
<evidence type="ECO:0000256" key="3">
    <source>
        <dbReference type="ARBA" id="ARBA00010510"/>
    </source>
</evidence>
<organism evidence="15 16">
    <name type="scientific">Adineta steineri</name>
    <dbReference type="NCBI Taxonomy" id="433720"/>
    <lineage>
        <taxon>Eukaryota</taxon>
        <taxon>Metazoa</taxon>
        <taxon>Spiralia</taxon>
        <taxon>Gnathifera</taxon>
        <taxon>Rotifera</taxon>
        <taxon>Eurotatoria</taxon>
        <taxon>Bdelloidea</taxon>
        <taxon>Adinetida</taxon>
        <taxon>Adinetidae</taxon>
        <taxon>Adineta</taxon>
    </lineage>
</organism>
<feature type="domain" description="Fibrillar collagen NC1" evidence="14">
    <location>
        <begin position="269"/>
        <end position="504"/>
    </location>
</feature>
<evidence type="ECO:0000256" key="4">
    <source>
        <dbReference type="ARBA" id="ARBA00022448"/>
    </source>
</evidence>
<evidence type="ECO:0000256" key="8">
    <source>
        <dbReference type="ARBA" id="ARBA00022787"/>
    </source>
</evidence>
<evidence type="ECO:0000256" key="7">
    <source>
        <dbReference type="ARBA" id="ARBA00022692"/>
    </source>
</evidence>
<dbReference type="OrthoDB" id="19656at2759"/>
<dbReference type="SMART" id="SM00038">
    <property type="entry name" value="COLFI"/>
    <property type="match status" value="1"/>
</dbReference>
<dbReference type="Pfam" id="PF01459">
    <property type="entry name" value="Porin_3"/>
    <property type="match status" value="1"/>
</dbReference>
<keyword evidence="9" id="KW-0653">Protein transport</keyword>
<comment type="caution">
    <text evidence="15">The sequence shown here is derived from an EMBL/GenBank/DDBJ whole genome shotgun (WGS) entry which is preliminary data.</text>
</comment>
<keyword evidence="8" id="KW-1000">Mitochondrion outer membrane</keyword>
<evidence type="ECO:0000256" key="1">
    <source>
        <dbReference type="ARBA" id="ARBA00004374"/>
    </source>
</evidence>
<dbReference type="InterPro" id="IPR037930">
    <property type="entry name" value="Tom40"/>
</dbReference>
<comment type="subcellular location">
    <subcellularLocation>
        <location evidence="1">Mitochondrion outer membrane</location>
        <topology evidence="1">Multi-pass membrane protein</topology>
    </subcellularLocation>
    <subcellularLocation>
        <location evidence="2">Secreted</location>
    </subcellularLocation>
</comment>
<name>A0A814CYD4_9BILA</name>
<evidence type="ECO:0000256" key="6">
    <source>
        <dbReference type="ARBA" id="ARBA00022525"/>
    </source>
</evidence>
<dbReference type="InterPro" id="IPR023614">
    <property type="entry name" value="Porin_dom_sf"/>
</dbReference>
<dbReference type="GO" id="GO:0005576">
    <property type="term" value="C:extracellular region"/>
    <property type="evidence" value="ECO:0007669"/>
    <property type="project" value="UniProtKB-SubCell"/>
</dbReference>
<dbReference type="Gene3D" id="2.40.160.10">
    <property type="entry name" value="Porin"/>
    <property type="match status" value="1"/>
</dbReference>
<dbReference type="GO" id="GO:0005201">
    <property type="term" value="F:extracellular matrix structural constituent"/>
    <property type="evidence" value="ECO:0007669"/>
    <property type="project" value="InterPro"/>
</dbReference>
<feature type="compositionally biased region" description="Polar residues" evidence="13">
    <location>
        <begin position="31"/>
        <end position="41"/>
    </location>
</feature>
<comment type="similarity">
    <text evidence="3">Belongs to the Tom40 family.</text>
</comment>
<protein>
    <recommendedName>
        <fullName evidence="14">Fibrillar collagen NC1 domain-containing protein</fullName>
    </recommendedName>
</protein>
<evidence type="ECO:0000256" key="2">
    <source>
        <dbReference type="ARBA" id="ARBA00004613"/>
    </source>
</evidence>
<proteinExistence type="inferred from homology"/>
<dbReference type="PROSITE" id="PS51461">
    <property type="entry name" value="NC1_FIB"/>
    <property type="match status" value="1"/>
</dbReference>